<feature type="non-terminal residue" evidence="2">
    <location>
        <position position="416"/>
    </location>
</feature>
<organism evidence="2 3">
    <name type="scientific">Mucuna pruriens</name>
    <name type="common">Velvet bean</name>
    <name type="synonym">Dolichos pruriens</name>
    <dbReference type="NCBI Taxonomy" id="157652"/>
    <lineage>
        <taxon>Eukaryota</taxon>
        <taxon>Viridiplantae</taxon>
        <taxon>Streptophyta</taxon>
        <taxon>Embryophyta</taxon>
        <taxon>Tracheophyta</taxon>
        <taxon>Spermatophyta</taxon>
        <taxon>Magnoliopsida</taxon>
        <taxon>eudicotyledons</taxon>
        <taxon>Gunneridae</taxon>
        <taxon>Pentapetalae</taxon>
        <taxon>rosids</taxon>
        <taxon>fabids</taxon>
        <taxon>Fabales</taxon>
        <taxon>Fabaceae</taxon>
        <taxon>Papilionoideae</taxon>
        <taxon>50 kb inversion clade</taxon>
        <taxon>NPAAA clade</taxon>
        <taxon>indigoferoid/millettioid clade</taxon>
        <taxon>Phaseoleae</taxon>
        <taxon>Mucuna</taxon>
    </lineage>
</organism>
<comment type="caution">
    <text evidence="2">The sequence shown here is derived from an EMBL/GenBank/DDBJ whole genome shotgun (WGS) entry which is preliminary data.</text>
</comment>
<dbReference type="AlphaFoldDB" id="A0A371I446"/>
<dbReference type="Proteomes" id="UP000257109">
    <property type="component" value="Unassembled WGS sequence"/>
</dbReference>
<dbReference type="InterPro" id="IPR021109">
    <property type="entry name" value="Peptidase_aspartic_dom_sf"/>
</dbReference>
<dbReference type="EMBL" id="QJKJ01000970">
    <property type="protein sequence ID" value="RDY09789.1"/>
    <property type="molecule type" value="Genomic_DNA"/>
</dbReference>
<protein>
    <submittedName>
        <fullName evidence="2">Uncharacterized protein</fullName>
    </submittedName>
</protein>
<dbReference type="PANTHER" id="PTHR33067">
    <property type="entry name" value="RNA-DIRECTED DNA POLYMERASE-RELATED"/>
    <property type="match status" value="1"/>
</dbReference>
<dbReference type="Gene3D" id="2.40.70.10">
    <property type="entry name" value="Acid Proteases"/>
    <property type="match status" value="1"/>
</dbReference>
<accession>A0A371I446</accession>
<name>A0A371I446_MUCPR</name>
<evidence type="ECO:0000256" key="1">
    <source>
        <dbReference type="SAM" id="MobiDB-lite"/>
    </source>
</evidence>
<dbReference type="OrthoDB" id="1744168at2759"/>
<sequence length="416" mass="48225">MAHPLGILEDVLVKVSDMNFLTNFYVLDMKDELSSKGPTLILGRPFLKTVKTKINVHAGTLSMEFGDNMVEYIIFEAMKHPTKNHLIFYLDVVYRLGDDYMNLNYEFLDFDDFKDCHYTCTKSIECPIYVEISDVINAGSAWMTLAHNEKPWLRRVVLARLTRPRTGRLYRSSSPIRSDPQHCPCRQSSSLKSRSRRSSEETVWSTNMLWWIRSSAFWLAEVNHHRSTMAIILEDESAEFTPYSEIELVRPCRVCQCLAETVLDKSLSRPYRTSLCREQLDFQLRIAVSVESYSLKSSTDPLYDLYLEIELTLCRLRKAKNIVVSNNSNYVSSSVTNNSGFVEYSSTNSFVEQMENNERTLKELAIPNVEYQPWCIQYPQLEPAQTYELKFGLIHLLPKFHGLVGEDPHKHLKELH</sequence>
<evidence type="ECO:0000313" key="2">
    <source>
        <dbReference type="EMBL" id="RDY09789.1"/>
    </source>
</evidence>
<gene>
    <name evidence="2" type="ORF">CR513_05802</name>
</gene>
<evidence type="ECO:0000313" key="3">
    <source>
        <dbReference type="Proteomes" id="UP000257109"/>
    </source>
</evidence>
<proteinExistence type="predicted"/>
<feature type="region of interest" description="Disordered" evidence="1">
    <location>
        <begin position="169"/>
        <end position="191"/>
    </location>
</feature>
<dbReference type="PANTHER" id="PTHR33067:SF15">
    <property type="entry name" value="RNA-DIRECTED DNA POLYMERASE"/>
    <property type="match status" value="1"/>
</dbReference>
<reference evidence="2" key="1">
    <citation type="submission" date="2018-05" db="EMBL/GenBank/DDBJ databases">
        <title>Draft genome of Mucuna pruriens seed.</title>
        <authorList>
            <person name="Nnadi N.E."/>
            <person name="Vos R."/>
            <person name="Hasami M.H."/>
            <person name="Devisetty U.K."/>
            <person name="Aguiy J.C."/>
        </authorList>
    </citation>
    <scope>NUCLEOTIDE SEQUENCE [LARGE SCALE GENOMIC DNA]</scope>
    <source>
        <strain evidence="2">JCA_2017</strain>
    </source>
</reference>
<feature type="non-terminal residue" evidence="2">
    <location>
        <position position="1"/>
    </location>
</feature>
<keyword evidence="3" id="KW-1185">Reference proteome</keyword>